<feature type="transmembrane region" description="Helical" evidence="2">
    <location>
        <begin position="429"/>
        <end position="450"/>
    </location>
</feature>
<dbReference type="PANTHER" id="PTHR11238:SF9">
    <property type="entry name" value="PROMININ, ISOFORM D"/>
    <property type="match status" value="1"/>
</dbReference>
<evidence type="ECO:0000313" key="5">
    <source>
        <dbReference type="Proteomes" id="UP000008281"/>
    </source>
</evidence>
<keyword evidence="2" id="KW-0812">Transmembrane</keyword>
<organism evidence="5">
    <name type="scientific">Caenorhabditis remanei</name>
    <name type="common">Caenorhabditis vulgaris</name>
    <dbReference type="NCBI Taxonomy" id="31234"/>
    <lineage>
        <taxon>Eukaryota</taxon>
        <taxon>Metazoa</taxon>
        <taxon>Ecdysozoa</taxon>
        <taxon>Nematoda</taxon>
        <taxon>Chromadorea</taxon>
        <taxon>Rhabditida</taxon>
        <taxon>Rhabditina</taxon>
        <taxon>Rhabditomorpha</taxon>
        <taxon>Rhabditoidea</taxon>
        <taxon>Rhabditidae</taxon>
        <taxon>Peloderinae</taxon>
        <taxon>Caenorhabditis</taxon>
    </lineage>
</organism>
<dbReference type="Proteomes" id="UP000008281">
    <property type="component" value="Unassembled WGS sequence"/>
</dbReference>
<dbReference type="PANTHER" id="PTHR11238">
    <property type="entry name" value="PROMININ ISOFORM D-RELATED"/>
    <property type="match status" value="1"/>
</dbReference>
<feature type="transmembrane region" description="Helical" evidence="2">
    <location>
        <begin position="386"/>
        <end position="408"/>
    </location>
</feature>
<keyword evidence="5" id="KW-1185">Reference proteome</keyword>
<keyword evidence="2" id="KW-1133">Transmembrane helix</keyword>
<proteinExistence type="predicted"/>
<evidence type="ECO:0000256" key="2">
    <source>
        <dbReference type="SAM" id="Phobius"/>
    </source>
</evidence>
<dbReference type="HOGENOM" id="CLU_377328_0_0_1"/>
<evidence type="ECO:0000256" key="1">
    <source>
        <dbReference type="SAM" id="MobiDB-lite"/>
    </source>
</evidence>
<accession>E3MWA2</accession>
<reference evidence="4" key="1">
    <citation type="submission" date="2007-07" db="EMBL/GenBank/DDBJ databases">
        <title>PCAP assembly of the Caenorhabditis remanei genome.</title>
        <authorList>
            <consortium name="The Caenorhabditis remanei Sequencing Consortium"/>
            <person name="Wilson R.K."/>
        </authorList>
    </citation>
    <scope>NUCLEOTIDE SEQUENCE [LARGE SCALE GENOMIC DNA]</scope>
    <source>
        <strain evidence="4">PB4641</strain>
    </source>
</reference>
<dbReference type="STRING" id="31234.E3MWA2"/>
<feature type="region of interest" description="Disordered" evidence="1">
    <location>
        <begin position="703"/>
        <end position="742"/>
    </location>
</feature>
<dbReference type="EMBL" id="DS268486">
    <property type="protein sequence ID" value="EFP10510.1"/>
    <property type="molecule type" value="Genomic_DNA"/>
</dbReference>
<keyword evidence="3" id="KW-0732">Signal</keyword>
<dbReference type="InParanoid" id="E3MWA2"/>
<feature type="transmembrane region" description="Helical" evidence="2">
    <location>
        <begin position="669"/>
        <end position="690"/>
    </location>
</feature>
<feature type="signal peptide" evidence="3">
    <location>
        <begin position="1"/>
        <end position="20"/>
    </location>
</feature>
<dbReference type="AlphaFoldDB" id="E3MWA2"/>
<feature type="transmembrane region" description="Helical" evidence="2">
    <location>
        <begin position="91"/>
        <end position="114"/>
    </location>
</feature>
<evidence type="ECO:0000313" key="4">
    <source>
        <dbReference type="EMBL" id="EFP10510.1"/>
    </source>
</evidence>
<name>E3MWA2_CAERE</name>
<gene>
    <name evidence="4" type="ORF">CRE_29078</name>
</gene>
<protein>
    <submittedName>
        <fullName evidence="4">Uncharacterized protein</fullName>
    </submittedName>
</protein>
<feature type="transmembrane region" description="Helical" evidence="2">
    <location>
        <begin position="134"/>
        <end position="157"/>
    </location>
</feature>
<dbReference type="eggNOG" id="ENOG502T0UG">
    <property type="taxonomic scope" value="Eukaryota"/>
</dbReference>
<feature type="chain" id="PRO_5003176441" evidence="3">
    <location>
        <begin position="21"/>
        <end position="742"/>
    </location>
</feature>
<evidence type="ECO:0000256" key="3">
    <source>
        <dbReference type="SAM" id="SignalP"/>
    </source>
</evidence>
<keyword evidence="2" id="KW-0472">Membrane</keyword>
<sequence length="742" mass="80607">MVLGSIVYSIVFITVITSGAKQCDSPVHQIKSMEPSFGGCDGFYGIGKGLADGFQPEPEAKTYDDLAGMIFGKLNPGDVIKSMFLGQIMTILFWSIGIICVLVALVLGIVVCIWSCCSTCVPKDTKVRSEVTGYLFAFSLASIFIFALTGLIFFNFAETDLIDSVDNTLTYANQISGDLNTVIGGGTQQITCEVTSTTTKTFADMKKLIQNYATIVVDGTKNRVGLTEVNEFNDQEFAEANTATTTAAQNLQNFWNTPQIPPLVASICAINSQTLSSQFGSVIATVQGLTTAAKSMRNSKELNDINAQIKTIKEKIQDQSAKATSSMKTTQAKIDQSMSSITDMLTKLQKDIDAIMTSLKTMHKNFVDVSWSGSWTSMTLGLRIGVIIPAITGLVFCIIAFVAVALSLKKQDGFAQKLSGTVLSGVSSLVTASITLMVVAIVTFVLGWGVSAVCVPVFETPGYQLFHRIKQEVAPVGNGTPVVVNVGKILEQCSIDTMTLYKAIDGKTIISKESIIDQLKLDSYRQQANGEIMKQPNLTFPVNKNYETYITDLDGFTTTAKGANLEDCKNPSLTNLYTAYITALEKSNELAKKFQKNLNALSENSPKTTAVATELNDNYFKKGDASINEAITKLMTDLEQKVFICRPLVEIFKNGGLLMCERFGRPIQGLWAGVGLTALFCFFLCILLLFTFRWLKTNSKETAGSVKGSFKNGLEANDADFKKDDKKKNGKKPSNKSGSSEE</sequence>